<dbReference type="RefSeq" id="XP_041193212.1">
    <property type="nucleotide sequence ID" value="XM_041340186.1"/>
</dbReference>
<protein>
    <submittedName>
        <fullName evidence="1">Uncharacterized protein</fullName>
    </submittedName>
</protein>
<dbReference type="OrthoDB" id="2685865at2759"/>
<name>A0A9P7EB59_9AGAM</name>
<sequence>MSYTAGASSQVERRLGGMPVVHAFTLVAHRKAVDFKKRVQTRNGEWNISELLKMAWKKGYPKILKKRDLQTTRCGVQIAFSSSPFDFASHAWWFSILTPSSVQQTTFSDITPVIREVTVHAIVMLSAKVYPSRTSGPSLRYQAQVPVPVFGMDHNDHVVHDSRAGVKALMETAGGYAKIRSSFTYRSPRTLTVHSTDPTREKE</sequence>
<accession>A0A9P7EB59</accession>
<evidence type="ECO:0000313" key="1">
    <source>
        <dbReference type="EMBL" id="KAG1816539.1"/>
    </source>
</evidence>
<dbReference type="AlphaFoldDB" id="A0A9P7EB59"/>
<dbReference type="Proteomes" id="UP000807769">
    <property type="component" value="Unassembled WGS sequence"/>
</dbReference>
<gene>
    <name evidence="1" type="ORF">BJ212DRAFT_1480968</name>
</gene>
<organism evidence="1 2">
    <name type="scientific">Suillus subaureus</name>
    <dbReference type="NCBI Taxonomy" id="48587"/>
    <lineage>
        <taxon>Eukaryota</taxon>
        <taxon>Fungi</taxon>
        <taxon>Dikarya</taxon>
        <taxon>Basidiomycota</taxon>
        <taxon>Agaricomycotina</taxon>
        <taxon>Agaricomycetes</taxon>
        <taxon>Agaricomycetidae</taxon>
        <taxon>Boletales</taxon>
        <taxon>Suillineae</taxon>
        <taxon>Suillaceae</taxon>
        <taxon>Suillus</taxon>
    </lineage>
</organism>
<proteinExistence type="predicted"/>
<keyword evidence="2" id="KW-1185">Reference proteome</keyword>
<dbReference type="GeneID" id="64634202"/>
<dbReference type="EMBL" id="JABBWG010000016">
    <property type="protein sequence ID" value="KAG1816539.1"/>
    <property type="molecule type" value="Genomic_DNA"/>
</dbReference>
<comment type="caution">
    <text evidence="1">The sequence shown here is derived from an EMBL/GenBank/DDBJ whole genome shotgun (WGS) entry which is preliminary data.</text>
</comment>
<reference evidence="1" key="1">
    <citation type="journal article" date="2020" name="New Phytol.">
        <title>Comparative genomics reveals dynamic genome evolution in host specialist ectomycorrhizal fungi.</title>
        <authorList>
            <person name="Lofgren L.A."/>
            <person name="Nguyen N.H."/>
            <person name="Vilgalys R."/>
            <person name="Ruytinx J."/>
            <person name="Liao H.L."/>
            <person name="Branco S."/>
            <person name="Kuo A."/>
            <person name="LaButti K."/>
            <person name="Lipzen A."/>
            <person name="Andreopoulos W."/>
            <person name="Pangilinan J."/>
            <person name="Riley R."/>
            <person name="Hundley H."/>
            <person name="Na H."/>
            <person name="Barry K."/>
            <person name="Grigoriev I.V."/>
            <person name="Stajich J.E."/>
            <person name="Kennedy P.G."/>
        </authorList>
    </citation>
    <scope>NUCLEOTIDE SEQUENCE</scope>
    <source>
        <strain evidence="1">MN1</strain>
    </source>
</reference>
<evidence type="ECO:0000313" key="2">
    <source>
        <dbReference type="Proteomes" id="UP000807769"/>
    </source>
</evidence>